<dbReference type="Gene3D" id="1.20.1250.20">
    <property type="entry name" value="MFS general substrate transporter like domains"/>
    <property type="match status" value="1"/>
</dbReference>
<dbReference type="AlphaFoldDB" id="A0A7S2ATZ2"/>
<evidence type="ECO:0008006" key="3">
    <source>
        <dbReference type="Google" id="ProtNLM"/>
    </source>
</evidence>
<feature type="transmembrane region" description="Helical" evidence="1">
    <location>
        <begin position="78"/>
        <end position="96"/>
    </location>
</feature>
<sequence length="273" mass="30047">MRPKLHKAAKPLSRFGRIVTLGGLFPWPRVFLDPWLRITGCWSMYCMNFRNNFIGFSMIYVLPLITARDYGYGQLENSYCFTVIAVTRMSAGALIATHLAKRYQDRTLIVLLTTIGALSILVYMSVSSCSQGALPVVVFVALFSAIQASDPAAPTQGLYSKLIGRGNAGLYFAVLQGNGAIARTLSGQLVGFAYGTLGPCALWAWCLSCCVLLVPVLCVIWPRLSPDYIADMHSRLETQDEDDAQVERKAPQTLLPDQSPLLQQLLVKESDLC</sequence>
<proteinExistence type="predicted"/>
<keyword evidence="1" id="KW-0812">Transmembrane</keyword>
<evidence type="ECO:0000256" key="1">
    <source>
        <dbReference type="SAM" id="Phobius"/>
    </source>
</evidence>
<keyword evidence="1" id="KW-0472">Membrane</keyword>
<protein>
    <recommendedName>
        <fullName evidence="3">Major facilitator superfamily (MFS) profile domain-containing protein</fullName>
    </recommendedName>
</protein>
<dbReference type="InterPro" id="IPR036259">
    <property type="entry name" value="MFS_trans_sf"/>
</dbReference>
<gene>
    <name evidence="2" type="ORF">DSPE1174_LOCUS3290</name>
</gene>
<keyword evidence="1" id="KW-1133">Transmembrane helix</keyword>
<name>A0A7S2ATZ2_9STRA</name>
<feature type="transmembrane region" description="Helical" evidence="1">
    <location>
        <begin position="108"/>
        <end position="126"/>
    </location>
</feature>
<feature type="transmembrane region" description="Helical" evidence="1">
    <location>
        <begin position="202"/>
        <end position="222"/>
    </location>
</feature>
<evidence type="ECO:0000313" key="2">
    <source>
        <dbReference type="EMBL" id="CAD9377649.1"/>
    </source>
</evidence>
<accession>A0A7S2ATZ2</accession>
<dbReference type="SUPFAM" id="SSF103473">
    <property type="entry name" value="MFS general substrate transporter"/>
    <property type="match status" value="1"/>
</dbReference>
<reference evidence="2" key="1">
    <citation type="submission" date="2021-01" db="EMBL/GenBank/DDBJ databases">
        <authorList>
            <person name="Corre E."/>
            <person name="Pelletier E."/>
            <person name="Niang G."/>
            <person name="Scheremetjew M."/>
            <person name="Finn R."/>
            <person name="Kale V."/>
            <person name="Holt S."/>
            <person name="Cochrane G."/>
            <person name="Meng A."/>
            <person name="Brown T."/>
            <person name="Cohen L."/>
        </authorList>
    </citation>
    <scope>NUCLEOTIDE SEQUENCE</scope>
    <source>
        <strain evidence="2">CCMP1381</strain>
    </source>
</reference>
<feature type="transmembrane region" description="Helical" evidence="1">
    <location>
        <begin position="53"/>
        <end position="72"/>
    </location>
</feature>
<dbReference type="EMBL" id="HBGS01006234">
    <property type="protein sequence ID" value="CAD9377649.1"/>
    <property type="molecule type" value="Transcribed_RNA"/>
</dbReference>
<organism evidence="2">
    <name type="scientific">Octactis speculum</name>
    <dbReference type="NCBI Taxonomy" id="3111310"/>
    <lineage>
        <taxon>Eukaryota</taxon>
        <taxon>Sar</taxon>
        <taxon>Stramenopiles</taxon>
        <taxon>Ochrophyta</taxon>
        <taxon>Dictyochophyceae</taxon>
        <taxon>Dictyochales</taxon>
        <taxon>Dictyochaceae</taxon>
        <taxon>Octactis</taxon>
    </lineage>
</organism>